<proteinExistence type="predicted"/>
<name>A0A160KUL9_9MICO</name>
<reference evidence="2 3" key="1">
    <citation type="submission" date="2016-05" db="EMBL/GenBank/DDBJ databases">
        <title>Complete genome sequence of Rathayibacter tritici NCPPB 1953.</title>
        <authorList>
            <person name="Park J."/>
            <person name="Lee H.-H."/>
            <person name="Lee S.-W."/>
            <person name="Seo Y.-S."/>
        </authorList>
    </citation>
    <scope>NUCLEOTIDE SEQUENCE [LARGE SCALE GENOMIC DNA]</scope>
    <source>
        <strain evidence="2 3">NCPPB 1953</strain>
    </source>
</reference>
<dbReference type="Proteomes" id="UP000077071">
    <property type="component" value="Chromosome"/>
</dbReference>
<dbReference type="KEGG" id="rtn:A6122_1850"/>
<dbReference type="OrthoDB" id="9899385at2"/>
<keyword evidence="1" id="KW-0812">Transmembrane</keyword>
<organism evidence="2 3">
    <name type="scientific">Rathayibacter tritici</name>
    <dbReference type="NCBI Taxonomy" id="33888"/>
    <lineage>
        <taxon>Bacteria</taxon>
        <taxon>Bacillati</taxon>
        <taxon>Actinomycetota</taxon>
        <taxon>Actinomycetes</taxon>
        <taxon>Micrococcales</taxon>
        <taxon>Microbacteriaceae</taxon>
        <taxon>Rathayibacter</taxon>
    </lineage>
</organism>
<keyword evidence="1" id="KW-1133">Transmembrane helix</keyword>
<accession>A0A160KUL9</accession>
<keyword evidence="1" id="KW-0472">Membrane</keyword>
<dbReference type="RefSeq" id="WP_146076699.1">
    <property type="nucleotide sequence ID" value="NZ_CP015515.1"/>
</dbReference>
<keyword evidence="3" id="KW-1185">Reference proteome</keyword>
<evidence type="ECO:0000313" key="2">
    <source>
        <dbReference type="EMBL" id="AND16978.1"/>
    </source>
</evidence>
<dbReference type="AlphaFoldDB" id="A0A160KUL9"/>
<dbReference type="STRING" id="33888.A6122_1850"/>
<evidence type="ECO:0000313" key="3">
    <source>
        <dbReference type="Proteomes" id="UP000077071"/>
    </source>
</evidence>
<evidence type="ECO:0000256" key="1">
    <source>
        <dbReference type="SAM" id="Phobius"/>
    </source>
</evidence>
<dbReference type="EMBL" id="CP015515">
    <property type="protein sequence ID" value="AND16978.1"/>
    <property type="molecule type" value="Genomic_DNA"/>
</dbReference>
<sequence length="98" mass="10481">MSTALSATAMFWIGVSGVSLGVTFGLIVPIWIAPYQANGSPTISQILSTIPVLSRLAEGTGYSFIAGAFVVRHFENWQATDARRSVHVIGRTARKDDA</sequence>
<protein>
    <submittedName>
        <fullName evidence="2">Uncharacterized protein</fullName>
    </submittedName>
</protein>
<feature type="transmembrane region" description="Helical" evidence="1">
    <location>
        <begin position="12"/>
        <end position="32"/>
    </location>
</feature>
<gene>
    <name evidence="2" type="ORF">A6122_1850</name>
</gene>
<dbReference type="PATRIC" id="fig|33888.3.peg.2053"/>